<keyword evidence="2" id="KW-1185">Reference proteome</keyword>
<reference evidence="1" key="1">
    <citation type="submission" date="2022-04" db="EMBL/GenBank/DDBJ databases">
        <title>Genome of the entomopathogenic fungus Entomophthora muscae.</title>
        <authorList>
            <person name="Elya C."/>
            <person name="Lovett B.R."/>
            <person name="Lee E."/>
            <person name="Macias A.M."/>
            <person name="Hajek A.E."/>
            <person name="De Bivort B.L."/>
            <person name="Kasson M.T."/>
            <person name="De Fine Licht H.H."/>
            <person name="Stajich J.E."/>
        </authorList>
    </citation>
    <scope>NUCLEOTIDE SEQUENCE</scope>
    <source>
        <strain evidence="1">Berkeley</strain>
    </source>
</reference>
<sequence length="82" mass="8710">MDYQPGPSPGRAGSFIPPTPPPLFLQPSAEVIPYDQSRYGIVILTILSLAEVVVPHLGAYCPLAADDSKPAILYSGTIDTEI</sequence>
<evidence type="ECO:0000313" key="1">
    <source>
        <dbReference type="EMBL" id="KAJ9072048.1"/>
    </source>
</evidence>
<dbReference type="Proteomes" id="UP001165960">
    <property type="component" value="Unassembled WGS sequence"/>
</dbReference>
<protein>
    <submittedName>
        <fullName evidence="1">Uncharacterized protein</fullName>
    </submittedName>
</protein>
<evidence type="ECO:0000313" key="2">
    <source>
        <dbReference type="Proteomes" id="UP001165960"/>
    </source>
</evidence>
<organism evidence="1 2">
    <name type="scientific">Entomophthora muscae</name>
    <dbReference type="NCBI Taxonomy" id="34485"/>
    <lineage>
        <taxon>Eukaryota</taxon>
        <taxon>Fungi</taxon>
        <taxon>Fungi incertae sedis</taxon>
        <taxon>Zoopagomycota</taxon>
        <taxon>Entomophthoromycotina</taxon>
        <taxon>Entomophthoromycetes</taxon>
        <taxon>Entomophthorales</taxon>
        <taxon>Entomophthoraceae</taxon>
        <taxon>Entomophthora</taxon>
    </lineage>
</organism>
<dbReference type="EMBL" id="QTSX02003062">
    <property type="protein sequence ID" value="KAJ9072048.1"/>
    <property type="molecule type" value="Genomic_DNA"/>
</dbReference>
<comment type="caution">
    <text evidence="1">The sequence shown here is derived from an EMBL/GenBank/DDBJ whole genome shotgun (WGS) entry which is preliminary data.</text>
</comment>
<gene>
    <name evidence="1" type="ORF">DSO57_1031198</name>
</gene>
<name>A0ACC2TBW5_9FUNG</name>
<accession>A0ACC2TBW5</accession>
<proteinExistence type="predicted"/>